<evidence type="ECO:0000259" key="1">
    <source>
        <dbReference type="PROSITE" id="PS50815"/>
    </source>
</evidence>
<organism evidence="2 3">
    <name type="scientific">Plasmopara halstedii</name>
    <name type="common">Downy mildew of sunflower</name>
    <dbReference type="NCBI Taxonomy" id="4781"/>
    <lineage>
        <taxon>Eukaryota</taxon>
        <taxon>Sar</taxon>
        <taxon>Stramenopiles</taxon>
        <taxon>Oomycota</taxon>
        <taxon>Peronosporomycetes</taxon>
        <taxon>Peronosporales</taxon>
        <taxon>Peronosporaceae</taxon>
        <taxon>Plasmopara</taxon>
    </lineage>
</organism>
<dbReference type="InterPro" id="IPR045091">
    <property type="entry name" value="Mad2-like"/>
</dbReference>
<dbReference type="AlphaFoldDB" id="A0A0P1B5I7"/>
<dbReference type="RefSeq" id="XP_024586450.1">
    <property type="nucleotide sequence ID" value="XM_024721342.1"/>
</dbReference>
<dbReference type="STRING" id="4781.A0A0P1B5I7"/>
<dbReference type="SUPFAM" id="SSF56019">
    <property type="entry name" value="The spindle assembly checkpoint protein mad2"/>
    <property type="match status" value="1"/>
</dbReference>
<name>A0A0P1B5I7_PLAHL</name>
<dbReference type="PANTHER" id="PTHR11842:SF10">
    <property type="entry name" value="MITOTIC SPINDLE ASSEMBLY CHECKPOINT PROTEIN MAD2B"/>
    <property type="match status" value="1"/>
</dbReference>
<keyword evidence="3" id="KW-1185">Reference proteome</keyword>
<protein>
    <submittedName>
        <fullName evidence="2">Mitotic spindle assembly checkpoint protein mad2b</fullName>
    </submittedName>
</protein>
<evidence type="ECO:0000313" key="3">
    <source>
        <dbReference type="Proteomes" id="UP000054928"/>
    </source>
</evidence>
<dbReference type="GeneID" id="36402863"/>
<dbReference type="PROSITE" id="PS50815">
    <property type="entry name" value="HORMA"/>
    <property type="match status" value="1"/>
</dbReference>
<dbReference type="InterPro" id="IPR003511">
    <property type="entry name" value="HORMA_dom"/>
</dbReference>
<dbReference type="EMBL" id="CCYD01003101">
    <property type="protein sequence ID" value="CEG50081.1"/>
    <property type="molecule type" value="Genomic_DNA"/>
</dbReference>
<dbReference type="Proteomes" id="UP000054928">
    <property type="component" value="Unassembled WGS sequence"/>
</dbReference>
<accession>A0A0P1B5I7</accession>
<dbReference type="PANTHER" id="PTHR11842">
    <property type="entry name" value="MITOTIC SPINDLE ASSEMBLY CHECKPOINT PROTEIN MAD2"/>
    <property type="match status" value="1"/>
</dbReference>
<reference evidence="3" key="1">
    <citation type="submission" date="2014-09" db="EMBL/GenBank/DDBJ databases">
        <authorList>
            <person name="Sharma Rahul"/>
            <person name="Thines Marco"/>
        </authorList>
    </citation>
    <scope>NUCLEOTIDE SEQUENCE [LARGE SCALE GENOMIC DNA]</scope>
</reference>
<evidence type="ECO:0000313" key="2">
    <source>
        <dbReference type="EMBL" id="CEG50081.1"/>
    </source>
</evidence>
<dbReference type="InterPro" id="IPR036570">
    <property type="entry name" value="HORMA_dom_sf"/>
</dbReference>
<dbReference type="OrthoDB" id="21254at2759"/>
<proteinExistence type="predicted"/>
<dbReference type="GO" id="GO:0016035">
    <property type="term" value="C:zeta DNA polymerase complex"/>
    <property type="evidence" value="ECO:0007669"/>
    <property type="project" value="TreeGrafter"/>
</dbReference>
<dbReference type="OMA" id="CEYIHSM"/>
<feature type="domain" description="HORMA" evidence="1">
    <location>
        <begin position="9"/>
        <end position="214"/>
    </location>
</feature>
<sequence>MEIDKTAKETLTDPVLEFLEAAIHEFLFSWLVYPKESFEQRVLYDIPIHMSRHPLLCEYIHSMLNGCRTWLLQGELEKLCVVLLCNEGRATETLVIELVWIAALETTNFGKDHQRALGQLEEAFRMGMAALVAAPVSHGAKIPDRNNMPQTFRILAHTAEGTSSRENFMNDATASNSWVLADPFWHKNQQGHKKIIPVKTIHAEASLIQLNVYIEKQ</sequence>
<dbReference type="Gene3D" id="3.30.900.10">
    <property type="entry name" value="HORMA domain"/>
    <property type="match status" value="1"/>
</dbReference>